<comment type="caution">
    <text evidence="1">The sequence shown here is derived from an EMBL/GenBank/DDBJ whole genome shotgun (WGS) entry which is preliminary data.</text>
</comment>
<evidence type="ECO:0000313" key="1">
    <source>
        <dbReference type="EMBL" id="OUJ00546.1"/>
    </source>
</evidence>
<sequence length="104" mass="11090">MPHIAPEQAGQYRLQPLAIFSHHFTHKAHKTAGTSYGHGIMQGAGKGGGRKSGIDVPEDEVIIPSCSVSWCPTAGNFSVVRRLAALYGIDHRPLYSGCGCKNST</sequence>
<accession>A0A252B892</accession>
<evidence type="ECO:0000313" key="2">
    <source>
        <dbReference type="Proteomes" id="UP000194999"/>
    </source>
</evidence>
<dbReference type="AlphaFoldDB" id="A0A252B892"/>
<name>A0A252B892_9PROT</name>
<dbReference type="Proteomes" id="UP000194999">
    <property type="component" value="Unassembled WGS sequence"/>
</dbReference>
<reference evidence="1 2" key="1">
    <citation type="submission" date="2014-06" db="EMBL/GenBank/DDBJ databases">
        <authorList>
            <person name="Ju J."/>
            <person name="Zhang J."/>
        </authorList>
    </citation>
    <scope>NUCLEOTIDE SEQUENCE [LARGE SCALE GENOMIC DNA]</scope>
    <source>
        <strain evidence="1">DmW_048</strain>
    </source>
</reference>
<organism evidence="1 2">
    <name type="scientific">Acetobacter orientalis</name>
    <dbReference type="NCBI Taxonomy" id="146474"/>
    <lineage>
        <taxon>Bacteria</taxon>
        <taxon>Pseudomonadati</taxon>
        <taxon>Pseudomonadota</taxon>
        <taxon>Alphaproteobacteria</taxon>
        <taxon>Acetobacterales</taxon>
        <taxon>Acetobacteraceae</taxon>
        <taxon>Acetobacter</taxon>
    </lineage>
</organism>
<protein>
    <submittedName>
        <fullName evidence="1">Uncharacterized protein</fullName>
    </submittedName>
</protein>
<dbReference type="EMBL" id="JOOY01000059">
    <property type="protein sequence ID" value="OUJ00546.1"/>
    <property type="molecule type" value="Genomic_DNA"/>
</dbReference>
<gene>
    <name evidence="1" type="ORF">HK15_09995</name>
</gene>
<proteinExistence type="predicted"/>